<protein>
    <recommendedName>
        <fullName evidence="4">Cell division protein FtsL</fullName>
    </recommendedName>
</protein>
<evidence type="ECO:0000313" key="3">
    <source>
        <dbReference type="Proteomes" id="UP000326641"/>
    </source>
</evidence>
<evidence type="ECO:0008006" key="4">
    <source>
        <dbReference type="Google" id="ProtNLM"/>
    </source>
</evidence>
<dbReference type="AlphaFoldDB" id="A0A564WFZ4"/>
<dbReference type="Proteomes" id="UP000326641">
    <property type="component" value="Unassembled WGS sequence"/>
</dbReference>
<name>A0A564WFZ4_9PROT</name>
<keyword evidence="3" id="KW-1185">Reference proteome</keyword>
<feature type="coiled-coil region" evidence="1">
    <location>
        <begin position="26"/>
        <end position="60"/>
    </location>
</feature>
<comment type="caution">
    <text evidence="2">The sequence shown here is derived from an EMBL/GenBank/DDBJ whole genome shotgun (WGS) entry which is preliminary data.</text>
</comment>
<keyword evidence="1" id="KW-0175">Coiled coil</keyword>
<organism evidence="2 3">
    <name type="scientific">Candidatus Defluviicoccus seviourii</name>
    <dbReference type="NCBI Taxonomy" id="2565273"/>
    <lineage>
        <taxon>Bacteria</taxon>
        <taxon>Pseudomonadati</taxon>
        <taxon>Pseudomonadota</taxon>
        <taxon>Alphaproteobacteria</taxon>
        <taxon>Rhodospirillales</taxon>
        <taxon>Rhodospirillaceae</taxon>
        <taxon>Defluviicoccus</taxon>
    </lineage>
</organism>
<accession>A0A564WFZ4</accession>
<evidence type="ECO:0000313" key="2">
    <source>
        <dbReference type="EMBL" id="VUX46908.1"/>
    </source>
</evidence>
<sequence>MSAWSNLMRQAAVLCGLLTVALAVVLMAIKYQVQAYEEELAHLNDRIVQEKQTIQILKAEFSYRTEPDRLRGLATQYLGLVPIEPARLATFAGLDDPRFDQHADPVVGTAPVKQRSLAMGARR</sequence>
<dbReference type="EMBL" id="UXAT02000023">
    <property type="protein sequence ID" value="VUX46908.1"/>
    <property type="molecule type" value="Genomic_DNA"/>
</dbReference>
<gene>
    <name evidence="2" type="ORF">DF3PA_30136</name>
</gene>
<reference evidence="2" key="1">
    <citation type="submission" date="2018-11" db="EMBL/GenBank/DDBJ databases">
        <authorList>
            <person name="Onetto C."/>
        </authorList>
    </citation>
    <scope>NUCLEOTIDE SEQUENCE [LARGE SCALE GENOMIC DNA]</scope>
</reference>
<evidence type="ECO:0000256" key="1">
    <source>
        <dbReference type="SAM" id="Coils"/>
    </source>
</evidence>
<proteinExistence type="predicted"/>